<dbReference type="PROSITE" id="PS00622">
    <property type="entry name" value="HTH_LUXR_1"/>
    <property type="match status" value="1"/>
</dbReference>
<sequence length="233" mass="27216">MKRDEQILSDYNEKYLGLGKQFYFEFSCEQFEFIDFSQSFFKVTGYTNENINGKKGFFVASKQFQEKGILMIKNILETFIQKEYSRRDDFRIFFTYPLIFGDGTEHECLAKAEVILNDKKSISVIRFNNTLFDDRDDSQITNGISFINVNDSNSYYNITSKEEFIQCHAILTLSNREIEIIHLVSEGLSNADISERLNVSAHTISTHKKNIVKKTKTKNIMMTINLCLRMNLF</sequence>
<dbReference type="EMBL" id="CP076132">
    <property type="protein sequence ID" value="QWG01009.1"/>
    <property type="molecule type" value="Genomic_DNA"/>
</dbReference>
<dbReference type="PRINTS" id="PR00038">
    <property type="entry name" value="HTHLUXR"/>
</dbReference>
<dbReference type="KEGG" id="fya:KMW28_15260"/>
<evidence type="ECO:0000256" key="3">
    <source>
        <dbReference type="ARBA" id="ARBA00023163"/>
    </source>
</evidence>
<dbReference type="GO" id="GO:0006355">
    <property type="term" value="P:regulation of DNA-templated transcription"/>
    <property type="evidence" value="ECO:0007669"/>
    <property type="project" value="InterPro"/>
</dbReference>
<proteinExistence type="predicted"/>
<dbReference type="Proteomes" id="UP000678679">
    <property type="component" value="Chromosome 1"/>
</dbReference>
<dbReference type="RefSeq" id="WP_169662592.1">
    <property type="nucleotide sequence ID" value="NZ_CP076132.1"/>
</dbReference>
<keyword evidence="6" id="KW-1185">Reference proteome</keyword>
<dbReference type="SUPFAM" id="SSF46894">
    <property type="entry name" value="C-terminal effector domain of the bipartite response regulators"/>
    <property type="match status" value="1"/>
</dbReference>
<dbReference type="Pfam" id="PF00196">
    <property type="entry name" value="GerE"/>
    <property type="match status" value="1"/>
</dbReference>
<name>A0AAX1N0H4_9BACT</name>
<dbReference type="InterPro" id="IPR036388">
    <property type="entry name" value="WH-like_DNA-bd_sf"/>
</dbReference>
<dbReference type="Gene3D" id="1.10.10.10">
    <property type="entry name" value="Winged helix-like DNA-binding domain superfamily/Winged helix DNA-binding domain"/>
    <property type="match status" value="1"/>
</dbReference>
<dbReference type="InterPro" id="IPR000792">
    <property type="entry name" value="Tscrpt_reg_LuxR_C"/>
</dbReference>
<dbReference type="CDD" id="cd06170">
    <property type="entry name" value="LuxR_C_like"/>
    <property type="match status" value="1"/>
</dbReference>
<evidence type="ECO:0000259" key="4">
    <source>
        <dbReference type="PROSITE" id="PS50043"/>
    </source>
</evidence>
<keyword evidence="2" id="KW-0238">DNA-binding</keyword>
<reference evidence="5 6" key="1">
    <citation type="submission" date="2021-05" db="EMBL/GenBank/DDBJ databases">
        <title>Comparative genomic studies on the polysaccharide-degrading batcterial strains of the Flammeovirga genus.</title>
        <authorList>
            <person name="Zewei F."/>
            <person name="Zheng Z."/>
            <person name="Yu L."/>
            <person name="Ruyue G."/>
            <person name="Yanhong M."/>
            <person name="Yuanyuan C."/>
            <person name="Jingyan G."/>
            <person name="Wenjun H."/>
        </authorList>
    </citation>
    <scope>NUCLEOTIDE SEQUENCE [LARGE SCALE GENOMIC DNA]</scope>
    <source>
        <strain evidence="5 6">NBRC:100898</strain>
    </source>
</reference>
<gene>
    <name evidence="5" type="ORF">KMW28_15260</name>
</gene>
<evidence type="ECO:0000313" key="6">
    <source>
        <dbReference type="Proteomes" id="UP000678679"/>
    </source>
</evidence>
<dbReference type="PANTHER" id="PTHR44688">
    <property type="entry name" value="DNA-BINDING TRANSCRIPTIONAL ACTIVATOR DEVR_DOSR"/>
    <property type="match status" value="1"/>
</dbReference>
<accession>A0AAX1N0H4</accession>
<feature type="domain" description="HTH luxR-type" evidence="4">
    <location>
        <begin position="166"/>
        <end position="231"/>
    </location>
</feature>
<keyword evidence="1" id="KW-0805">Transcription regulation</keyword>
<evidence type="ECO:0000256" key="2">
    <source>
        <dbReference type="ARBA" id="ARBA00023125"/>
    </source>
</evidence>
<protein>
    <submittedName>
        <fullName evidence="5">Helix-turn-helix transcriptional regulator</fullName>
    </submittedName>
</protein>
<dbReference type="AlphaFoldDB" id="A0AAX1N0H4"/>
<keyword evidence="3" id="KW-0804">Transcription</keyword>
<organism evidence="5 6">
    <name type="scientific">Flammeovirga yaeyamensis</name>
    <dbReference type="NCBI Taxonomy" id="367791"/>
    <lineage>
        <taxon>Bacteria</taxon>
        <taxon>Pseudomonadati</taxon>
        <taxon>Bacteroidota</taxon>
        <taxon>Cytophagia</taxon>
        <taxon>Cytophagales</taxon>
        <taxon>Flammeovirgaceae</taxon>
        <taxon>Flammeovirga</taxon>
    </lineage>
</organism>
<evidence type="ECO:0000313" key="5">
    <source>
        <dbReference type="EMBL" id="QWG01009.1"/>
    </source>
</evidence>
<dbReference type="PANTHER" id="PTHR44688:SF16">
    <property type="entry name" value="DNA-BINDING TRANSCRIPTIONAL ACTIVATOR DEVR_DOSR"/>
    <property type="match status" value="1"/>
</dbReference>
<dbReference type="GO" id="GO:0003677">
    <property type="term" value="F:DNA binding"/>
    <property type="evidence" value="ECO:0007669"/>
    <property type="project" value="UniProtKB-KW"/>
</dbReference>
<dbReference type="PROSITE" id="PS50043">
    <property type="entry name" value="HTH_LUXR_2"/>
    <property type="match status" value="1"/>
</dbReference>
<dbReference type="SMART" id="SM00421">
    <property type="entry name" value="HTH_LUXR"/>
    <property type="match status" value="1"/>
</dbReference>
<dbReference type="InterPro" id="IPR016032">
    <property type="entry name" value="Sig_transdc_resp-reg_C-effctor"/>
</dbReference>
<evidence type="ECO:0000256" key="1">
    <source>
        <dbReference type="ARBA" id="ARBA00023015"/>
    </source>
</evidence>